<dbReference type="SUPFAM" id="SSF50978">
    <property type="entry name" value="WD40 repeat-like"/>
    <property type="match status" value="1"/>
</dbReference>
<accession>A0A5N5Q899</accession>
<keyword evidence="6" id="KW-1185">Reference proteome</keyword>
<dbReference type="EMBL" id="SSOP01000643">
    <property type="protein sequence ID" value="KAB5587972.1"/>
    <property type="molecule type" value="Genomic_DNA"/>
</dbReference>
<evidence type="ECO:0000313" key="5">
    <source>
        <dbReference type="EMBL" id="KAB5587972.1"/>
    </source>
</evidence>
<dbReference type="PANTHER" id="PTHR19848">
    <property type="entry name" value="WD40 REPEAT PROTEIN"/>
    <property type="match status" value="1"/>
</dbReference>
<comment type="caution">
    <text evidence="5">The sequence shown here is derived from an EMBL/GenBank/DDBJ whole genome shotgun (WGS) entry which is preliminary data.</text>
</comment>
<name>A0A5N5Q899_9AGAM</name>
<dbReference type="SMART" id="SM00320">
    <property type="entry name" value="WD40"/>
    <property type="match status" value="6"/>
</dbReference>
<dbReference type="InterPro" id="IPR027417">
    <property type="entry name" value="P-loop_NTPase"/>
</dbReference>
<dbReference type="Pfam" id="PF24883">
    <property type="entry name" value="NPHP3_N"/>
    <property type="match status" value="1"/>
</dbReference>
<keyword evidence="2" id="KW-0677">Repeat</keyword>
<feature type="domain" description="Nephrocystin 3-like N-terminal" evidence="4">
    <location>
        <begin position="2"/>
        <end position="138"/>
    </location>
</feature>
<dbReference type="InterPro" id="IPR056884">
    <property type="entry name" value="NPHP3-like_N"/>
</dbReference>
<dbReference type="Gene3D" id="2.130.10.10">
    <property type="entry name" value="YVTN repeat-like/Quinoprotein amine dehydrogenase"/>
    <property type="match status" value="2"/>
</dbReference>
<feature type="repeat" description="WD" evidence="3">
    <location>
        <begin position="713"/>
        <end position="744"/>
    </location>
</feature>
<dbReference type="PANTHER" id="PTHR19848:SF8">
    <property type="entry name" value="F-BOX AND WD REPEAT DOMAIN CONTAINING 7"/>
    <property type="match status" value="1"/>
</dbReference>
<dbReference type="OrthoDB" id="538223at2759"/>
<evidence type="ECO:0000256" key="2">
    <source>
        <dbReference type="ARBA" id="ARBA00022737"/>
    </source>
</evidence>
<organism evidence="5 6">
    <name type="scientific">Ceratobasidium theobromae</name>
    <dbReference type="NCBI Taxonomy" id="1582974"/>
    <lineage>
        <taxon>Eukaryota</taxon>
        <taxon>Fungi</taxon>
        <taxon>Dikarya</taxon>
        <taxon>Basidiomycota</taxon>
        <taxon>Agaricomycotina</taxon>
        <taxon>Agaricomycetes</taxon>
        <taxon>Cantharellales</taxon>
        <taxon>Ceratobasidiaceae</taxon>
        <taxon>Ceratobasidium</taxon>
    </lineage>
</organism>
<feature type="repeat" description="WD" evidence="3">
    <location>
        <begin position="572"/>
        <end position="613"/>
    </location>
</feature>
<dbReference type="Pfam" id="PF00400">
    <property type="entry name" value="WD40"/>
    <property type="match status" value="5"/>
</dbReference>
<evidence type="ECO:0000256" key="1">
    <source>
        <dbReference type="ARBA" id="ARBA00022574"/>
    </source>
</evidence>
<evidence type="ECO:0000313" key="6">
    <source>
        <dbReference type="Proteomes" id="UP000383932"/>
    </source>
</evidence>
<feature type="repeat" description="WD" evidence="3">
    <location>
        <begin position="756"/>
        <end position="781"/>
    </location>
</feature>
<dbReference type="Proteomes" id="UP000383932">
    <property type="component" value="Unassembled WGS sequence"/>
</dbReference>
<proteinExistence type="predicted"/>
<reference evidence="5 6" key="1">
    <citation type="journal article" date="2019" name="Fungal Biol. Biotechnol.">
        <title>Draft genome sequence of fastidious pathogen Ceratobasidium theobromae, which causes vascular-streak dieback in Theobroma cacao.</title>
        <authorList>
            <person name="Ali S.S."/>
            <person name="Asman A."/>
            <person name="Shao J."/>
            <person name="Firmansyah A.P."/>
            <person name="Susilo A.W."/>
            <person name="Rosmana A."/>
            <person name="McMahon P."/>
            <person name="Junaid M."/>
            <person name="Guest D."/>
            <person name="Kheng T.Y."/>
            <person name="Meinhardt L.W."/>
            <person name="Bailey B.A."/>
        </authorList>
    </citation>
    <scope>NUCLEOTIDE SEQUENCE [LARGE SCALE GENOMIC DNA]</scope>
    <source>
        <strain evidence="5 6">CT2</strain>
    </source>
</reference>
<dbReference type="SUPFAM" id="SSF52540">
    <property type="entry name" value="P-loop containing nucleoside triphosphate hydrolases"/>
    <property type="match status" value="1"/>
</dbReference>
<feature type="repeat" description="WD" evidence="3">
    <location>
        <begin position="672"/>
        <end position="713"/>
    </location>
</feature>
<dbReference type="CDD" id="cd00200">
    <property type="entry name" value="WD40"/>
    <property type="match status" value="1"/>
</dbReference>
<dbReference type="InterPro" id="IPR001680">
    <property type="entry name" value="WD40_rpt"/>
</dbReference>
<feature type="repeat" description="WD" evidence="3">
    <location>
        <begin position="615"/>
        <end position="647"/>
    </location>
</feature>
<dbReference type="PROSITE" id="PS50294">
    <property type="entry name" value="WD_REPEATS_REGION"/>
    <property type="match status" value="3"/>
</dbReference>
<evidence type="ECO:0000259" key="4">
    <source>
        <dbReference type="Pfam" id="PF24883"/>
    </source>
</evidence>
<dbReference type="AlphaFoldDB" id="A0A5N5Q899"/>
<dbReference type="Gene3D" id="3.40.50.300">
    <property type="entry name" value="P-loop containing nucleotide triphosphate hydrolases"/>
    <property type="match status" value="1"/>
</dbReference>
<gene>
    <name evidence="5" type="ORF">CTheo_8585</name>
</gene>
<dbReference type="InterPro" id="IPR015943">
    <property type="entry name" value="WD40/YVTN_repeat-like_dom_sf"/>
</dbReference>
<protein>
    <submittedName>
        <fullName evidence="5">Vegetative incompatibility protein HET-E-1</fullName>
    </submittedName>
</protein>
<sequence length="785" mass="86984">MAGTGKTTIACTFSERLEEQKQLGASFFCTRTSPECRDANQIIPTIAYQLAQCSVPFQSALCEVLSHHRDISSAKIPKQFERLLKEPLLRVKDAIQDNLVVVIDALDECENRHGVGLILDALLEFADNLPLQFFVTSRPEPEVRNKLLPRDAKTRAVLHLHEMEESLVQADIELYLKEELQFMSPTPSQIERLAERSGKLFIYAATLVCYVQPNGRPVDPHKRLNSVLSITTTPTGQYAKIDLLYATVLEEALEEKGLEKGEVEVLRLVLHTAVCVQEPVNIETLAALIRQSELEQVEVALQPLLSVLHFSHTTRVVSTLHASFPDFMFNPGWLGKYFCNVGDHGQLLARQCFEAMKNQLRFNICNLESSFLADKDVLNLKKRVDDAISPSLSYSCRYWGDHLRSAAMSNELCQALFDFLSVRLLFWMEVMNLKHEMGVGAGVLLKARSWLQVGGASSDLILLAQDSEIFVTSFAANPVSQSTPHIYISLLPFSPKSSSIYKHYWKRTRGLIEVDGGVMQHREFAALARWNVGSEVWSIAYSPDGARLAYGCLDGTIGIRNAYNGALTAGPWWGHPKTITSLGFSPDSSHLASGSEDCTIRVWTTRGGKPIADSIMGHDKAVLSVVFLLDGLRLASSSRDGPPRIWNSCDSLLSAVPFKKEFNEGVKDIALSSDGTRTIRLFALSPNGMRVASISNDGNLKIWKIVDGTPVSCQLYQNDIMSIAFSFDSTRIVSYSVDNKIRVWHADDVTLAAGPFQGHSKGAQSIAFSPNETHIVSGSDDCEEV</sequence>
<dbReference type="PROSITE" id="PS50082">
    <property type="entry name" value="WD_REPEATS_2"/>
    <property type="match status" value="5"/>
</dbReference>
<dbReference type="InterPro" id="IPR036322">
    <property type="entry name" value="WD40_repeat_dom_sf"/>
</dbReference>
<keyword evidence="1 3" id="KW-0853">WD repeat</keyword>
<evidence type="ECO:0000256" key="3">
    <source>
        <dbReference type="PROSITE-ProRule" id="PRU00221"/>
    </source>
</evidence>